<evidence type="ECO:0000256" key="7">
    <source>
        <dbReference type="ARBA" id="ARBA00043224"/>
    </source>
</evidence>
<evidence type="ECO:0000256" key="2">
    <source>
        <dbReference type="ARBA" id="ARBA00022642"/>
    </source>
</evidence>
<gene>
    <name evidence="9" type="ORF">FA15DRAFT_667108</name>
</gene>
<evidence type="ECO:0000256" key="4">
    <source>
        <dbReference type="ARBA" id="ARBA00022801"/>
    </source>
</evidence>
<dbReference type="SUPFAM" id="SSF52499">
    <property type="entry name" value="Isochorismatase-like hydrolases"/>
    <property type="match status" value="1"/>
</dbReference>
<dbReference type="STRING" id="230819.A0A5C3L1U0"/>
<evidence type="ECO:0000313" key="10">
    <source>
        <dbReference type="Proteomes" id="UP000307440"/>
    </source>
</evidence>
<dbReference type="GO" id="GO:0046872">
    <property type="term" value="F:metal ion binding"/>
    <property type="evidence" value="ECO:0007669"/>
    <property type="project" value="UniProtKB-KW"/>
</dbReference>
<dbReference type="InterPro" id="IPR000868">
    <property type="entry name" value="Isochorismatase-like_dom"/>
</dbReference>
<dbReference type="InterPro" id="IPR052347">
    <property type="entry name" value="Isochorismatase_Nicotinamidase"/>
</dbReference>
<dbReference type="Pfam" id="PF00857">
    <property type="entry name" value="Isochorismatase"/>
    <property type="match status" value="1"/>
</dbReference>
<evidence type="ECO:0000256" key="3">
    <source>
        <dbReference type="ARBA" id="ARBA00022723"/>
    </source>
</evidence>
<keyword evidence="3" id="KW-0479">Metal-binding</keyword>
<evidence type="ECO:0000256" key="1">
    <source>
        <dbReference type="ARBA" id="ARBA00006336"/>
    </source>
</evidence>
<proteinExistence type="inferred from homology"/>
<dbReference type="GO" id="GO:0019363">
    <property type="term" value="P:pyridine nucleotide biosynthetic process"/>
    <property type="evidence" value="ECO:0007669"/>
    <property type="project" value="UniProtKB-KW"/>
</dbReference>
<keyword evidence="4" id="KW-0378">Hydrolase</keyword>
<dbReference type="EMBL" id="ML210172">
    <property type="protein sequence ID" value="TFK26638.1"/>
    <property type="molecule type" value="Genomic_DNA"/>
</dbReference>
<sequence>MSTSEYVPPTEPIPEHFSSPFVPGLIVIDMQNDFVTGSLAVPGGATIIDKVNEMIKLPFKVKIATRDFHPDNHVSFSKTHEKEPNSIITIFHPEDSEKLLGVQQVLWPVHCVASTEGAEFVPSLITSDFQKVIHKGTHPKIESYSAFQDIWGRGATELQEIIDKQGVTDLFFVGLAGDYCVKYTALDAADLGYRTWVAVDAVKSISQDAVAWDEMKSNGIRFTTVADVEKKLKSV</sequence>
<dbReference type="InterPro" id="IPR036380">
    <property type="entry name" value="Isochorismatase-like_sf"/>
</dbReference>
<dbReference type="PANTHER" id="PTHR11080">
    <property type="entry name" value="PYRAZINAMIDASE/NICOTINAMIDASE"/>
    <property type="match status" value="1"/>
</dbReference>
<dbReference type="Gene3D" id="3.40.50.850">
    <property type="entry name" value="Isochorismatase-like"/>
    <property type="match status" value="1"/>
</dbReference>
<evidence type="ECO:0000313" key="9">
    <source>
        <dbReference type="EMBL" id="TFK26638.1"/>
    </source>
</evidence>
<dbReference type="GO" id="GO:0008936">
    <property type="term" value="F:nicotinamidase activity"/>
    <property type="evidence" value="ECO:0007669"/>
    <property type="project" value="UniProtKB-EC"/>
</dbReference>
<feature type="domain" description="Isochorismatase-like" evidence="8">
    <location>
        <begin position="25"/>
        <end position="226"/>
    </location>
</feature>
<dbReference type="OrthoDB" id="1739143at2759"/>
<name>A0A5C3L1U0_COPMA</name>
<dbReference type="Proteomes" id="UP000307440">
    <property type="component" value="Unassembled WGS sequence"/>
</dbReference>
<dbReference type="EC" id="3.5.1.19" evidence="6"/>
<evidence type="ECO:0000259" key="8">
    <source>
        <dbReference type="Pfam" id="PF00857"/>
    </source>
</evidence>
<comment type="similarity">
    <text evidence="1">Belongs to the isochorismatase family.</text>
</comment>
<keyword evidence="2" id="KW-0662">Pyridine nucleotide biosynthesis</keyword>
<comment type="pathway">
    <text evidence="5">Cofactor biosynthesis; nicotinate biosynthesis; nicotinate from nicotinamide: step 1/1.</text>
</comment>
<evidence type="ECO:0000256" key="6">
    <source>
        <dbReference type="ARBA" id="ARBA00039017"/>
    </source>
</evidence>
<evidence type="ECO:0000256" key="5">
    <source>
        <dbReference type="ARBA" id="ARBA00037900"/>
    </source>
</evidence>
<accession>A0A5C3L1U0</accession>
<dbReference type="PANTHER" id="PTHR11080:SF2">
    <property type="entry name" value="LD05707P"/>
    <property type="match status" value="1"/>
</dbReference>
<dbReference type="CDD" id="cd01011">
    <property type="entry name" value="nicotinamidase"/>
    <property type="match status" value="1"/>
</dbReference>
<keyword evidence="10" id="KW-1185">Reference proteome</keyword>
<reference evidence="9 10" key="1">
    <citation type="journal article" date="2019" name="Nat. Ecol. Evol.">
        <title>Megaphylogeny resolves global patterns of mushroom evolution.</title>
        <authorList>
            <person name="Varga T."/>
            <person name="Krizsan K."/>
            <person name="Foldi C."/>
            <person name="Dima B."/>
            <person name="Sanchez-Garcia M."/>
            <person name="Sanchez-Ramirez S."/>
            <person name="Szollosi G.J."/>
            <person name="Szarkandi J.G."/>
            <person name="Papp V."/>
            <person name="Albert L."/>
            <person name="Andreopoulos W."/>
            <person name="Angelini C."/>
            <person name="Antonin V."/>
            <person name="Barry K.W."/>
            <person name="Bougher N.L."/>
            <person name="Buchanan P."/>
            <person name="Buyck B."/>
            <person name="Bense V."/>
            <person name="Catcheside P."/>
            <person name="Chovatia M."/>
            <person name="Cooper J."/>
            <person name="Damon W."/>
            <person name="Desjardin D."/>
            <person name="Finy P."/>
            <person name="Geml J."/>
            <person name="Haridas S."/>
            <person name="Hughes K."/>
            <person name="Justo A."/>
            <person name="Karasinski D."/>
            <person name="Kautmanova I."/>
            <person name="Kiss B."/>
            <person name="Kocsube S."/>
            <person name="Kotiranta H."/>
            <person name="LaButti K.M."/>
            <person name="Lechner B.E."/>
            <person name="Liimatainen K."/>
            <person name="Lipzen A."/>
            <person name="Lukacs Z."/>
            <person name="Mihaltcheva S."/>
            <person name="Morgado L.N."/>
            <person name="Niskanen T."/>
            <person name="Noordeloos M.E."/>
            <person name="Ohm R.A."/>
            <person name="Ortiz-Santana B."/>
            <person name="Ovrebo C."/>
            <person name="Racz N."/>
            <person name="Riley R."/>
            <person name="Savchenko A."/>
            <person name="Shiryaev A."/>
            <person name="Soop K."/>
            <person name="Spirin V."/>
            <person name="Szebenyi C."/>
            <person name="Tomsovsky M."/>
            <person name="Tulloss R.E."/>
            <person name="Uehling J."/>
            <person name="Grigoriev I.V."/>
            <person name="Vagvolgyi C."/>
            <person name="Papp T."/>
            <person name="Martin F.M."/>
            <person name="Miettinen O."/>
            <person name="Hibbett D.S."/>
            <person name="Nagy L.G."/>
        </authorList>
    </citation>
    <scope>NUCLEOTIDE SEQUENCE [LARGE SCALE GENOMIC DNA]</scope>
    <source>
        <strain evidence="9 10">CBS 121175</strain>
    </source>
</reference>
<protein>
    <recommendedName>
        <fullName evidence="6">nicotinamidase</fullName>
        <ecNumber evidence="6">3.5.1.19</ecNumber>
    </recommendedName>
    <alternativeName>
        <fullName evidence="7">Nicotinamide deamidase</fullName>
    </alternativeName>
</protein>
<dbReference type="AlphaFoldDB" id="A0A5C3L1U0"/>
<organism evidence="9 10">
    <name type="scientific">Coprinopsis marcescibilis</name>
    <name type="common">Agaric fungus</name>
    <name type="synonym">Psathyrella marcescibilis</name>
    <dbReference type="NCBI Taxonomy" id="230819"/>
    <lineage>
        <taxon>Eukaryota</taxon>
        <taxon>Fungi</taxon>
        <taxon>Dikarya</taxon>
        <taxon>Basidiomycota</taxon>
        <taxon>Agaricomycotina</taxon>
        <taxon>Agaricomycetes</taxon>
        <taxon>Agaricomycetidae</taxon>
        <taxon>Agaricales</taxon>
        <taxon>Agaricineae</taxon>
        <taxon>Psathyrellaceae</taxon>
        <taxon>Coprinopsis</taxon>
    </lineage>
</organism>